<organism evidence="1 2">
    <name type="scientific">Caenorhabditis briggsae</name>
    <dbReference type="NCBI Taxonomy" id="6238"/>
    <lineage>
        <taxon>Eukaryota</taxon>
        <taxon>Metazoa</taxon>
        <taxon>Ecdysozoa</taxon>
        <taxon>Nematoda</taxon>
        <taxon>Chromadorea</taxon>
        <taxon>Rhabditida</taxon>
        <taxon>Rhabditina</taxon>
        <taxon>Rhabditomorpha</taxon>
        <taxon>Rhabditoidea</taxon>
        <taxon>Rhabditidae</taxon>
        <taxon>Peloderinae</taxon>
        <taxon>Caenorhabditis</taxon>
    </lineage>
</organism>
<evidence type="ECO:0000313" key="2">
    <source>
        <dbReference type="Proteomes" id="UP000827892"/>
    </source>
</evidence>
<dbReference type="Proteomes" id="UP000827892">
    <property type="component" value="Chromosome X"/>
</dbReference>
<evidence type="ECO:0000313" key="1">
    <source>
        <dbReference type="EMBL" id="ULT81080.1"/>
    </source>
</evidence>
<dbReference type="InterPro" id="IPR021942">
    <property type="entry name" value="DUF3557"/>
</dbReference>
<dbReference type="PANTHER" id="PTHR31379:SF1">
    <property type="entry name" value="F-BOX C PROTEIN-RELATED"/>
    <property type="match status" value="1"/>
</dbReference>
<gene>
    <name evidence="1" type="ORF">L3Y34_011153</name>
</gene>
<dbReference type="Pfam" id="PF12078">
    <property type="entry name" value="DUF3557"/>
    <property type="match status" value="1"/>
</dbReference>
<dbReference type="EMBL" id="CP090896">
    <property type="protein sequence ID" value="ULT81080.1"/>
    <property type="molecule type" value="Genomic_DNA"/>
</dbReference>
<name>A0AAE8ZL52_CAEBR</name>
<protein>
    <submittedName>
        <fullName evidence="1">Uncharacterized protein</fullName>
    </submittedName>
</protein>
<accession>A0AAE8ZL52</accession>
<dbReference type="AlphaFoldDB" id="A0AAE8ZL52"/>
<reference evidence="1 2" key="1">
    <citation type="submission" date="2022-05" db="EMBL/GenBank/DDBJ databases">
        <title>Chromosome-level reference genomes for two strains of Caenorhabditis briggsae: an improved platform for comparative genomics.</title>
        <authorList>
            <person name="Stevens L."/>
            <person name="Andersen E.C."/>
        </authorList>
    </citation>
    <scope>NUCLEOTIDE SEQUENCE [LARGE SCALE GENOMIC DNA]</scope>
    <source>
        <strain evidence="1">QX1410_ONT</strain>
        <tissue evidence="1">Whole-organism</tissue>
    </source>
</reference>
<proteinExistence type="predicted"/>
<sequence length="132" mass="15001">MSKFLGNRQLATKIKSLCFAPCQCERLIIGFPESIKLDVQEFTTNTNVVADLFQRVDTILEHPNRPFTRLSSGLNLKYAQSPIVRNAEVLVLYIINFVGKDKARDVLRVIAERFETSVVRKRGGKTIVFLTN</sequence>
<dbReference type="PANTHER" id="PTHR31379">
    <property type="entry name" value="F-BOX C PROTEIN-RELATED-RELATED"/>
    <property type="match status" value="1"/>
</dbReference>